<name>A0A9X9LUJ3_GULGU</name>
<comment type="caution">
    <text evidence="1">The sequence shown here is derived from an EMBL/GenBank/DDBJ whole genome shotgun (WGS) entry which is preliminary data.</text>
</comment>
<dbReference type="EMBL" id="CYRY02019000">
    <property type="protein sequence ID" value="VCW96686.1"/>
    <property type="molecule type" value="Genomic_DNA"/>
</dbReference>
<reference evidence="1 2" key="1">
    <citation type="submission" date="2018-10" db="EMBL/GenBank/DDBJ databases">
        <authorList>
            <person name="Ekblom R."/>
            <person name="Jareborg N."/>
        </authorList>
    </citation>
    <scope>NUCLEOTIDE SEQUENCE [LARGE SCALE GENOMIC DNA]</scope>
    <source>
        <tissue evidence="1">Muscle</tissue>
    </source>
</reference>
<accession>A0A9X9LUJ3</accession>
<dbReference type="AlphaFoldDB" id="A0A9X9LUJ3"/>
<organism evidence="1 2">
    <name type="scientific">Gulo gulo</name>
    <name type="common">Wolverine</name>
    <name type="synonym">Gluton</name>
    <dbReference type="NCBI Taxonomy" id="48420"/>
    <lineage>
        <taxon>Eukaryota</taxon>
        <taxon>Metazoa</taxon>
        <taxon>Chordata</taxon>
        <taxon>Craniata</taxon>
        <taxon>Vertebrata</taxon>
        <taxon>Euteleostomi</taxon>
        <taxon>Mammalia</taxon>
        <taxon>Eutheria</taxon>
        <taxon>Laurasiatheria</taxon>
        <taxon>Carnivora</taxon>
        <taxon>Caniformia</taxon>
        <taxon>Musteloidea</taxon>
        <taxon>Mustelidae</taxon>
        <taxon>Guloninae</taxon>
        <taxon>Gulo</taxon>
    </lineage>
</organism>
<sequence length="68" mass="7856">WQLPGDKPLYLNFLRFPLLGTERPAERGGFLFLVGKRLEVTFFWLGKSRDFERCVEGSRMTGGEDSCQ</sequence>
<proteinExistence type="predicted"/>
<protein>
    <submittedName>
        <fullName evidence="1">Uncharacterized protein</fullName>
    </submittedName>
</protein>
<dbReference type="Proteomes" id="UP000269945">
    <property type="component" value="Unassembled WGS sequence"/>
</dbReference>
<gene>
    <name evidence="1" type="ORF">BN2614_LOCUS4</name>
</gene>
<feature type="non-terminal residue" evidence="1">
    <location>
        <position position="68"/>
    </location>
</feature>
<evidence type="ECO:0000313" key="2">
    <source>
        <dbReference type="Proteomes" id="UP000269945"/>
    </source>
</evidence>
<evidence type="ECO:0000313" key="1">
    <source>
        <dbReference type="EMBL" id="VCW96686.1"/>
    </source>
</evidence>
<keyword evidence="2" id="KW-1185">Reference proteome</keyword>